<dbReference type="EMBL" id="CAJPEV010000356">
    <property type="protein sequence ID" value="CAG0884399.1"/>
    <property type="molecule type" value="Genomic_DNA"/>
</dbReference>
<keyword evidence="4 6" id="KW-1133">Transmembrane helix</keyword>
<evidence type="ECO:0008006" key="9">
    <source>
        <dbReference type="Google" id="ProtNLM"/>
    </source>
</evidence>
<name>A0A7R9A1V7_9CRUS</name>
<dbReference type="FunFam" id="1.20.1260.100:FF:000001">
    <property type="entry name" value="translocator protein 2"/>
    <property type="match status" value="1"/>
</dbReference>
<dbReference type="GO" id="GO:0005741">
    <property type="term" value="C:mitochondrial outer membrane"/>
    <property type="evidence" value="ECO:0007669"/>
    <property type="project" value="TreeGrafter"/>
</dbReference>
<feature type="transmembrane region" description="Helical" evidence="6">
    <location>
        <begin position="133"/>
        <end position="154"/>
    </location>
</feature>
<comment type="similarity">
    <text evidence="2">Belongs to the TspO/BZRP family.</text>
</comment>
<keyword evidence="8" id="KW-1185">Reference proteome</keyword>
<feature type="transmembrane region" description="Helical" evidence="6">
    <location>
        <begin position="46"/>
        <end position="67"/>
    </location>
</feature>
<comment type="subcellular location">
    <subcellularLocation>
        <location evidence="1">Membrane</location>
        <topology evidence="1">Multi-pass membrane protein</topology>
    </subcellularLocation>
</comment>
<evidence type="ECO:0000313" key="7">
    <source>
        <dbReference type="EMBL" id="CAD7243038.1"/>
    </source>
</evidence>
<feature type="transmembrane region" description="Helical" evidence="6">
    <location>
        <begin position="105"/>
        <end position="126"/>
    </location>
</feature>
<dbReference type="CDD" id="cd15904">
    <property type="entry name" value="TSPO_MBR"/>
    <property type="match status" value="1"/>
</dbReference>
<evidence type="ECO:0000256" key="2">
    <source>
        <dbReference type="ARBA" id="ARBA00007524"/>
    </source>
</evidence>
<dbReference type="Proteomes" id="UP000677054">
    <property type="component" value="Unassembled WGS sequence"/>
</dbReference>
<dbReference type="PANTHER" id="PTHR10057">
    <property type="entry name" value="PERIPHERAL-TYPE BENZODIAZEPINE RECEPTOR"/>
    <property type="match status" value="1"/>
</dbReference>
<proteinExistence type="inferred from homology"/>
<reference evidence="7" key="1">
    <citation type="submission" date="2020-11" db="EMBL/GenBank/DDBJ databases">
        <authorList>
            <person name="Tran Van P."/>
        </authorList>
    </citation>
    <scope>NUCLEOTIDE SEQUENCE</scope>
</reference>
<sequence>MPAVPDWVLPTLLPHAGGIAGALITRPQIDTWYASLKKPSWRPPNYYFGPVWTSLYTGMGYASYLAWRDGGGFEGDAKIPLMLYASQLTLNWAWTPIFFGAHKLGLAFGELALLTVNVGACTFAFWKINQHAGLLMLPYLAWVSFASFLAYRIWKDNAVEDKKESKKKS</sequence>
<dbReference type="GO" id="GO:0033013">
    <property type="term" value="P:tetrapyrrole metabolic process"/>
    <property type="evidence" value="ECO:0007669"/>
    <property type="project" value="UniProtKB-ARBA"/>
</dbReference>
<evidence type="ECO:0000313" key="8">
    <source>
        <dbReference type="Proteomes" id="UP000677054"/>
    </source>
</evidence>
<dbReference type="PIRSF" id="PIRSF005859">
    <property type="entry name" value="PBR"/>
    <property type="match status" value="1"/>
</dbReference>
<evidence type="ECO:0000256" key="3">
    <source>
        <dbReference type="ARBA" id="ARBA00022692"/>
    </source>
</evidence>
<evidence type="ECO:0000256" key="6">
    <source>
        <dbReference type="SAM" id="Phobius"/>
    </source>
</evidence>
<evidence type="ECO:0000256" key="4">
    <source>
        <dbReference type="ARBA" id="ARBA00022989"/>
    </source>
</evidence>
<gene>
    <name evidence="7" type="ORF">DSTB1V02_LOCUS2975</name>
</gene>
<keyword evidence="3 6" id="KW-0812">Transmembrane</keyword>
<dbReference type="PANTHER" id="PTHR10057:SF0">
    <property type="entry name" value="TRANSLOCATOR PROTEIN"/>
    <property type="match status" value="1"/>
</dbReference>
<accession>A0A7R9A1V7</accession>
<dbReference type="OrthoDB" id="8841220at2759"/>
<dbReference type="Gene3D" id="1.20.1260.100">
    <property type="entry name" value="TspO/MBR protein"/>
    <property type="match status" value="1"/>
</dbReference>
<protein>
    <recommendedName>
        <fullName evidence="9">Translocator protein</fullName>
    </recommendedName>
</protein>
<keyword evidence="5 6" id="KW-0472">Membrane</keyword>
<dbReference type="InterPro" id="IPR004307">
    <property type="entry name" value="TspO_MBR"/>
</dbReference>
<organism evidence="7">
    <name type="scientific">Darwinula stevensoni</name>
    <dbReference type="NCBI Taxonomy" id="69355"/>
    <lineage>
        <taxon>Eukaryota</taxon>
        <taxon>Metazoa</taxon>
        <taxon>Ecdysozoa</taxon>
        <taxon>Arthropoda</taxon>
        <taxon>Crustacea</taxon>
        <taxon>Oligostraca</taxon>
        <taxon>Ostracoda</taxon>
        <taxon>Podocopa</taxon>
        <taxon>Podocopida</taxon>
        <taxon>Darwinulocopina</taxon>
        <taxon>Darwinuloidea</taxon>
        <taxon>Darwinulidae</taxon>
        <taxon>Darwinula</taxon>
    </lineage>
</organism>
<dbReference type="EMBL" id="LR899873">
    <property type="protein sequence ID" value="CAD7243038.1"/>
    <property type="molecule type" value="Genomic_DNA"/>
</dbReference>
<evidence type="ECO:0000256" key="1">
    <source>
        <dbReference type="ARBA" id="ARBA00004141"/>
    </source>
</evidence>
<dbReference type="AlphaFoldDB" id="A0A7R9A1V7"/>
<evidence type="ECO:0000256" key="5">
    <source>
        <dbReference type="ARBA" id="ARBA00023136"/>
    </source>
</evidence>
<dbReference type="Pfam" id="PF03073">
    <property type="entry name" value="TspO_MBR"/>
    <property type="match status" value="1"/>
</dbReference>
<dbReference type="InterPro" id="IPR038330">
    <property type="entry name" value="TspO/MBR-related_sf"/>
</dbReference>